<dbReference type="CDD" id="cd23948">
    <property type="entry name" value="FAD_synthase"/>
    <property type="match status" value="1"/>
</dbReference>
<evidence type="ECO:0000256" key="7">
    <source>
        <dbReference type="ARBA" id="ARBA00022695"/>
    </source>
</evidence>
<evidence type="ECO:0000256" key="3">
    <source>
        <dbReference type="ARBA" id="ARBA00012393"/>
    </source>
</evidence>
<dbReference type="Pfam" id="PF00994">
    <property type="entry name" value="MoCF_biosynth"/>
    <property type="match status" value="1"/>
</dbReference>
<feature type="domain" description="MoaB/Mog" evidence="14">
    <location>
        <begin position="15"/>
        <end position="185"/>
    </location>
</feature>
<evidence type="ECO:0000256" key="12">
    <source>
        <dbReference type="ARBA" id="ARBA00031871"/>
    </source>
</evidence>
<keyword evidence="4" id="KW-0285">Flavoprotein</keyword>
<keyword evidence="10" id="KW-0067">ATP-binding</keyword>
<organism evidence="15 16">
    <name type="scientific">Porites evermanni</name>
    <dbReference type="NCBI Taxonomy" id="104178"/>
    <lineage>
        <taxon>Eukaryota</taxon>
        <taxon>Metazoa</taxon>
        <taxon>Cnidaria</taxon>
        <taxon>Anthozoa</taxon>
        <taxon>Hexacorallia</taxon>
        <taxon>Scleractinia</taxon>
        <taxon>Fungiina</taxon>
        <taxon>Poritidae</taxon>
        <taxon>Porites</taxon>
    </lineage>
</organism>
<comment type="catalytic activity">
    <reaction evidence="13">
        <text>FMN + ATP + H(+) = FAD + diphosphate</text>
        <dbReference type="Rhea" id="RHEA:17237"/>
        <dbReference type="ChEBI" id="CHEBI:15378"/>
        <dbReference type="ChEBI" id="CHEBI:30616"/>
        <dbReference type="ChEBI" id="CHEBI:33019"/>
        <dbReference type="ChEBI" id="CHEBI:57692"/>
        <dbReference type="ChEBI" id="CHEBI:58210"/>
        <dbReference type="EC" id="2.7.7.2"/>
    </reaction>
</comment>
<gene>
    <name evidence="15" type="ORF">PEVE_00023858</name>
</gene>
<comment type="caution">
    <text evidence="15">The sequence shown here is derived from an EMBL/GenBank/DDBJ whole genome shotgun (WGS) entry which is preliminary data.</text>
</comment>
<evidence type="ECO:0000259" key="14">
    <source>
        <dbReference type="SMART" id="SM00852"/>
    </source>
</evidence>
<dbReference type="InterPro" id="IPR002500">
    <property type="entry name" value="PAPS_reduct_dom"/>
</dbReference>
<dbReference type="Pfam" id="PF01507">
    <property type="entry name" value="PAPS_reduct"/>
    <property type="match status" value="1"/>
</dbReference>
<comment type="similarity">
    <text evidence="2">In the N-terminal section; belongs to the MoaB/Mog family.</text>
</comment>
<evidence type="ECO:0000256" key="1">
    <source>
        <dbReference type="ARBA" id="ARBA00004726"/>
    </source>
</evidence>
<evidence type="ECO:0000256" key="10">
    <source>
        <dbReference type="ARBA" id="ARBA00022840"/>
    </source>
</evidence>
<evidence type="ECO:0000256" key="2">
    <source>
        <dbReference type="ARBA" id="ARBA00007589"/>
    </source>
</evidence>
<dbReference type="PANTHER" id="PTHR23293">
    <property type="entry name" value="FAD SYNTHETASE-RELATED FMN ADENYLYLTRANSFERASE"/>
    <property type="match status" value="1"/>
</dbReference>
<dbReference type="SUPFAM" id="SSF52402">
    <property type="entry name" value="Adenine nucleotide alpha hydrolases-like"/>
    <property type="match status" value="1"/>
</dbReference>
<evidence type="ECO:0000256" key="5">
    <source>
        <dbReference type="ARBA" id="ARBA00022643"/>
    </source>
</evidence>
<keyword evidence="9" id="KW-0274">FAD</keyword>
<comment type="pathway">
    <text evidence="1">Cofactor biosynthesis; FAD biosynthesis; FAD from FMN: step 1/1.</text>
</comment>
<keyword evidence="8" id="KW-0547">Nucleotide-binding</keyword>
<dbReference type="PANTHER" id="PTHR23293:SF9">
    <property type="entry name" value="FAD SYNTHASE"/>
    <property type="match status" value="1"/>
</dbReference>
<dbReference type="Gene3D" id="3.40.50.620">
    <property type="entry name" value="HUPs"/>
    <property type="match status" value="1"/>
</dbReference>
<evidence type="ECO:0000256" key="9">
    <source>
        <dbReference type="ARBA" id="ARBA00022827"/>
    </source>
</evidence>
<proteinExistence type="inferred from homology"/>
<dbReference type="InterPro" id="IPR036425">
    <property type="entry name" value="MoaB/Mog-like_dom_sf"/>
</dbReference>
<keyword evidence="16" id="KW-1185">Reference proteome</keyword>
<dbReference type="Proteomes" id="UP001159427">
    <property type="component" value="Unassembled WGS sequence"/>
</dbReference>
<keyword evidence="7" id="KW-0548">Nucleotidyltransferase</keyword>
<dbReference type="InterPro" id="IPR001453">
    <property type="entry name" value="MoaB/Mog_dom"/>
</dbReference>
<evidence type="ECO:0000313" key="15">
    <source>
        <dbReference type="EMBL" id="CAH3192418.1"/>
    </source>
</evidence>
<accession>A0ABN8SRN2</accession>
<evidence type="ECO:0000256" key="13">
    <source>
        <dbReference type="ARBA" id="ARBA00049494"/>
    </source>
</evidence>
<keyword evidence="6" id="KW-0808">Transferase</keyword>
<dbReference type="EC" id="2.7.7.2" evidence="3"/>
<evidence type="ECO:0000256" key="8">
    <source>
        <dbReference type="ARBA" id="ARBA00022741"/>
    </source>
</evidence>
<dbReference type="InterPro" id="IPR056596">
    <property type="entry name" value="FLAD1_M"/>
</dbReference>
<evidence type="ECO:0000313" key="16">
    <source>
        <dbReference type="Proteomes" id="UP001159427"/>
    </source>
</evidence>
<dbReference type="EMBL" id="CALNXI010003171">
    <property type="protein sequence ID" value="CAH3192418.1"/>
    <property type="molecule type" value="Genomic_DNA"/>
</dbReference>
<name>A0ABN8SRN2_9CNID</name>
<evidence type="ECO:0000256" key="6">
    <source>
        <dbReference type="ARBA" id="ARBA00022679"/>
    </source>
</evidence>
<protein>
    <recommendedName>
        <fullName evidence="3">FAD synthase</fullName>
        <ecNumber evidence="3">2.7.7.2</ecNumber>
    </recommendedName>
    <alternativeName>
        <fullName evidence="11">FAD pyrophosphorylase</fullName>
    </alternativeName>
    <alternativeName>
        <fullName evidence="12">FMN adenylyltransferase</fullName>
    </alternativeName>
</protein>
<sequence>MADGISENTQKCTAGIIIIGDEILKGHTKDTNSHFLLKKLWSLGIKVGKVSVISDDVDEIANEVRIFSSLFSFVITTGGIGPTHDDVTMAGIAKALKQDLVVNEELLKLISGKFDVDSQDKIKLNSSHHKMARVPRDLKLSYGKDRWGKPSKFPLISVNNVYIFPGVPQFLEQEFGVLENHLLTSNPKKRFFLRKIYLSAEETSIASILNEIDEKYKGKVHLGSYPDFCNKDFKVKLTVESDNLNLLQEAWHCLLERLPKSIVVKIEGNDCDVAVSDGKDCLNIHTGLSTPHDCKLLENVERVYNLLDPLNESNTSACVKGAWAIIQQTLQLYSMDELCISFNGGKDCTVLLLILQAALNKLVSPDQQLRALYIRYDSPFPQAEEFISETTKRYNLNLITMNGNIKDALKTLKETQPSIKAILLGTRRHDPFSDALRTFSPTDPDWPHYMRVNPILDWHHADVWSFIRECDVPYCSLYDKGYTSLGSSHNTNPNPALKYEDGSNRYKPAYMLEDGCMERAGRD</sequence>
<dbReference type="CDD" id="cd00885">
    <property type="entry name" value="cinA"/>
    <property type="match status" value="1"/>
</dbReference>
<dbReference type="Gene3D" id="3.40.980.10">
    <property type="entry name" value="MoaB/Mog-like domain"/>
    <property type="match status" value="1"/>
</dbReference>
<evidence type="ECO:0000256" key="4">
    <source>
        <dbReference type="ARBA" id="ARBA00022630"/>
    </source>
</evidence>
<keyword evidence="5" id="KW-0288">FMN</keyword>
<dbReference type="SMART" id="SM00852">
    <property type="entry name" value="MoCF_biosynth"/>
    <property type="match status" value="1"/>
</dbReference>
<dbReference type="SUPFAM" id="SSF53218">
    <property type="entry name" value="Molybdenum cofactor biosynthesis proteins"/>
    <property type="match status" value="1"/>
</dbReference>
<evidence type="ECO:0000256" key="11">
    <source>
        <dbReference type="ARBA" id="ARBA00031145"/>
    </source>
</evidence>
<dbReference type="InterPro" id="IPR014729">
    <property type="entry name" value="Rossmann-like_a/b/a_fold"/>
</dbReference>
<reference evidence="15 16" key="1">
    <citation type="submission" date="2022-05" db="EMBL/GenBank/DDBJ databases">
        <authorList>
            <consortium name="Genoscope - CEA"/>
            <person name="William W."/>
        </authorList>
    </citation>
    <scope>NUCLEOTIDE SEQUENCE [LARGE SCALE GENOMIC DNA]</scope>
</reference>
<dbReference type="Pfam" id="PF24102">
    <property type="entry name" value="FLAD1_M"/>
    <property type="match status" value="1"/>
</dbReference>